<dbReference type="AlphaFoldDB" id="A0AA35JR08"/>
<keyword evidence="2" id="KW-0472">Membrane</keyword>
<keyword evidence="4" id="KW-1185">Reference proteome</keyword>
<dbReference type="EMBL" id="OX395126">
    <property type="protein sequence ID" value="CAI5763527.1"/>
    <property type="molecule type" value="Genomic_DNA"/>
</dbReference>
<accession>A0AA35JR08</accession>
<feature type="compositionally biased region" description="Polar residues" evidence="1">
    <location>
        <begin position="51"/>
        <end position="69"/>
    </location>
</feature>
<dbReference type="Pfam" id="PF15672">
    <property type="entry name" value="Mucin15"/>
    <property type="match status" value="1"/>
</dbReference>
<evidence type="ECO:0008006" key="5">
    <source>
        <dbReference type="Google" id="ProtNLM"/>
    </source>
</evidence>
<evidence type="ECO:0000256" key="1">
    <source>
        <dbReference type="SAM" id="MobiDB-lite"/>
    </source>
</evidence>
<feature type="region of interest" description="Disordered" evidence="1">
    <location>
        <begin position="51"/>
        <end position="76"/>
    </location>
</feature>
<reference evidence="3" key="1">
    <citation type="submission" date="2022-12" db="EMBL/GenBank/DDBJ databases">
        <authorList>
            <person name="Alioto T."/>
            <person name="Alioto T."/>
            <person name="Gomez Garrido J."/>
        </authorList>
    </citation>
    <scope>NUCLEOTIDE SEQUENCE</scope>
</reference>
<feature type="transmembrane region" description="Helical" evidence="2">
    <location>
        <begin position="239"/>
        <end position="263"/>
    </location>
</feature>
<feature type="compositionally biased region" description="Polar residues" evidence="1">
    <location>
        <begin position="329"/>
        <end position="339"/>
    </location>
</feature>
<keyword evidence="2" id="KW-1133">Transmembrane helix</keyword>
<proteinExistence type="predicted"/>
<feature type="region of interest" description="Disordered" evidence="1">
    <location>
        <begin position="313"/>
        <end position="339"/>
    </location>
</feature>
<gene>
    <name evidence="3" type="ORF">PODLI_1B034191</name>
</gene>
<name>A0AA35JR08_9SAUR</name>
<evidence type="ECO:0000313" key="3">
    <source>
        <dbReference type="EMBL" id="CAI5763527.1"/>
    </source>
</evidence>
<dbReference type="PANTHER" id="PTHR45427:SF1">
    <property type="entry name" value="MUCIN-15"/>
    <property type="match status" value="1"/>
</dbReference>
<evidence type="ECO:0000313" key="4">
    <source>
        <dbReference type="Proteomes" id="UP001178461"/>
    </source>
</evidence>
<organism evidence="3 4">
    <name type="scientific">Podarcis lilfordi</name>
    <name type="common">Lilford's wall lizard</name>
    <dbReference type="NCBI Taxonomy" id="74358"/>
    <lineage>
        <taxon>Eukaryota</taxon>
        <taxon>Metazoa</taxon>
        <taxon>Chordata</taxon>
        <taxon>Craniata</taxon>
        <taxon>Vertebrata</taxon>
        <taxon>Euteleostomi</taxon>
        <taxon>Lepidosauria</taxon>
        <taxon>Squamata</taxon>
        <taxon>Bifurcata</taxon>
        <taxon>Unidentata</taxon>
        <taxon>Episquamata</taxon>
        <taxon>Laterata</taxon>
        <taxon>Lacertibaenia</taxon>
        <taxon>Lacertidae</taxon>
        <taxon>Podarcis</taxon>
    </lineage>
</organism>
<dbReference type="Proteomes" id="UP001178461">
    <property type="component" value="Chromosome 1"/>
</dbReference>
<dbReference type="PANTHER" id="PTHR45427">
    <property type="entry name" value="MUCIN-15"/>
    <property type="match status" value="1"/>
</dbReference>
<protein>
    <recommendedName>
        <fullName evidence="5">Mucin-15</fullName>
    </recommendedName>
</protein>
<dbReference type="InterPro" id="IPR031371">
    <property type="entry name" value="Mucin-15"/>
</dbReference>
<evidence type="ECO:0000256" key="2">
    <source>
        <dbReference type="SAM" id="Phobius"/>
    </source>
</evidence>
<sequence>MMFPEEIMFILLLANLQSTRNAGVNALSITATTSSLNNTTMSSTIFINKSSNKSVTSGRTPSVTLTSPTDTDDNTTKNMVMESSTQSSSVTLLNTWLSSMAHQLNLTTKDSNQTSAIINGTSGPSEMPTVSSGLFTISENYSVTTYINSTEKAMNNSTTANYNVSSTTIVSSNGTQIDGITVHPTSSMSNTSTMSPGTKINSVTTALRISLQTTSLYSSFTDGLAEAREPQKENRSNGAVVFGAIVGAILGCALISLVGYFMCGKRKTDSFAHQRLYDDMRNDPVLRLDNVPEPYGASFGNLSYYSPTTVNETAAQSSKESPYDAIQMNDMSASQPPAQ</sequence>
<keyword evidence="2" id="KW-0812">Transmembrane</keyword>